<dbReference type="GO" id="GO:0005524">
    <property type="term" value="F:ATP binding"/>
    <property type="evidence" value="ECO:0007669"/>
    <property type="project" value="InterPro"/>
</dbReference>
<dbReference type="SUPFAM" id="SSF52540">
    <property type="entry name" value="P-loop containing nucleoside triphosphate hydrolases"/>
    <property type="match status" value="1"/>
</dbReference>
<dbReference type="Proteomes" id="UP000543556">
    <property type="component" value="Unassembled WGS sequence"/>
</dbReference>
<sequence>MNAPAGRGAAPSGAARSGAEDAVQRLVPDVASLAEALDDGDYLADQGLATALFLAIRLPQPILLEGEAGVGKTEAAKALARVLDTPLFRLQCYEGIDASEALYEWNHQRQLLGIRLAEVNDAAVVEDDLFSEQYLLRRPLLKAIEHPGPRPAVLLLDEIDRADAEFEAFTFELLAESAVTIPELGTVRATHPPVVVLTSNRTRELHDALTRRCLYHWIDYPSPERIAEIVRRRVPGSAAPLTLDASNAVTRLRSLDLAKPPGIAEAIDWVAALSVLGIERLDAAAVESTWGSVLKNRDDLDLAWARGAAWVGGGHD</sequence>
<dbReference type="InterPro" id="IPR003593">
    <property type="entry name" value="AAA+_ATPase"/>
</dbReference>
<evidence type="ECO:0000313" key="3">
    <source>
        <dbReference type="Proteomes" id="UP000543556"/>
    </source>
</evidence>
<dbReference type="InterPro" id="IPR027417">
    <property type="entry name" value="P-loop_NTPase"/>
</dbReference>
<feature type="domain" description="AAA+ ATPase" evidence="1">
    <location>
        <begin position="58"/>
        <end position="224"/>
    </location>
</feature>
<protein>
    <submittedName>
        <fullName evidence="2">MoxR family ATPase</fullName>
    </submittedName>
</protein>
<evidence type="ECO:0000259" key="1">
    <source>
        <dbReference type="SMART" id="SM00382"/>
    </source>
</evidence>
<proteinExistence type="predicted"/>
<dbReference type="InterPro" id="IPR050764">
    <property type="entry name" value="CbbQ/NirQ/NorQ/GpvN"/>
</dbReference>
<reference evidence="2 3" key="1">
    <citation type="submission" date="2020-02" db="EMBL/GenBank/DDBJ databases">
        <title>Genome sequence of strain AETb3-4.</title>
        <authorList>
            <person name="Gao J."/>
            <person name="Zhang X."/>
        </authorList>
    </citation>
    <scope>NUCLEOTIDE SEQUENCE [LARGE SCALE GENOMIC DNA]</scope>
    <source>
        <strain evidence="2 3">AETb3-4</strain>
    </source>
</reference>
<dbReference type="AlphaFoldDB" id="A0A7Y7IJ66"/>
<dbReference type="CDD" id="cd00009">
    <property type="entry name" value="AAA"/>
    <property type="match status" value="1"/>
</dbReference>
<dbReference type="SMART" id="SM00382">
    <property type="entry name" value="AAA"/>
    <property type="match status" value="1"/>
</dbReference>
<dbReference type="GO" id="GO:0016887">
    <property type="term" value="F:ATP hydrolysis activity"/>
    <property type="evidence" value="ECO:0007669"/>
    <property type="project" value="InterPro"/>
</dbReference>
<dbReference type="RefSeq" id="WP_176636160.1">
    <property type="nucleotide sequence ID" value="NZ_JAAMFM010000031.1"/>
</dbReference>
<comment type="caution">
    <text evidence="2">The sequence shown here is derived from an EMBL/GenBank/DDBJ whole genome shotgun (WGS) entry which is preliminary data.</text>
</comment>
<keyword evidence="3" id="KW-1185">Reference proteome</keyword>
<dbReference type="Gene3D" id="3.40.50.300">
    <property type="entry name" value="P-loop containing nucleotide triphosphate hydrolases"/>
    <property type="match status" value="1"/>
</dbReference>
<dbReference type="PANTHER" id="PTHR42759:SF1">
    <property type="entry name" value="MAGNESIUM-CHELATASE SUBUNIT CHLD"/>
    <property type="match status" value="1"/>
</dbReference>
<accession>A0A7Y7IJ66</accession>
<evidence type="ECO:0000313" key="2">
    <source>
        <dbReference type="EMBL" id="NVM96441.1"/>
    </source>
</evidence>
<organism evidence="2 3">
    <name type="scientific">Arthrobacter wenxiniae</name>
    <dbReference type="NCBI Taxonomy" id="2713570"/>
    <lineage>
        <taxon>Bacteria</taxon>
        <taxon>Bacillati</taxon>
        <taxon>Actinomycetota</taxon>
        <taxon>Actinomycetes</taxon>
        <taxon>Micrococcales</taxon>
        <taxon>Micrococcaceae</taxon>
        <taxon>Arthrobacter</taxon>
    </lineage>
</organism>
<gene>
    <name evidence="2" type="ORF">G6034_16310</name>
</gene>
<dbReference type="InterPro" id="IPR011704">
    <property type="entry name" value="ATPase_dyneun-rel_AAA"/>
</dbReference>
<dbReference type="EMBL" id="JAAMFM010000031">
    <property type="protein sequence ID" value="NVM96441.1"/>
    <property type="molecule type" value="Genomic_DNA"/>
</dbReference>
<dbReference type="Pfam" id="PF07728">
    <property type="entry name" value="AAA_5"/>
    <property type="match status" value="1"/>
</dbReference>
<dbReference type="PANTHER" id="PTHR42759">
    <property type="entry name" value="MOXR FAMILY PROTEIN"/>
    <property type="match status" value="1"/>
</dbReference>
<name>A0A7Y7IJ66_9MICC</name>